<accession>U3ANU1</accession>
<reference evidence="2 3" key="1">
    <citation type="submission" date="2013-09" db="EMBL/GenBank/DDBJ databases">
        <title>Whole genome shotgun sequence of Vibrio azureus NBRC 104587.</title>
        <authorList>
            <person name="Isaki S."/>
            <person name="Hosoyama A."/>
            <person name="Numata M."/>
            <person name="Hashimoto M."/>
            <person name="Hosoyama Y."/>
            <person name="Tsuchikane K."/>
            <person name="Noguchi M."/>
            <person name="Hirakata S."/>
            <person name="Ichikawa N."/>
            <person name="Ohji S."/>
            <person name="Yamazoe A."/>
            <person name="Fujita N."/>
        </authorList>
    </citation>
    <scope>NUCLEOTIDE SEQUENCE [LARGE SCALE GENOMIC DNA]</scope>
    <source>
        <strain evidence="2 3">NBRC 104587</strain>
    </source>
</reference>
<comment type="caution">
    <text evidence="2">The sequence shown here is derived from an EMBL/GenBank/DDBJ whole genome shotgun (WGS) entry which is preliminary data.</text>
</comment>
<keyword evidence="3" id="KW-1185">Reference proteome</keyword>
<feature type="coiled-coil region" evidence="1">
    <location>
        <begin position="1"/>
        <end position="32"/>
    </location>
</feature>
<evidence type="ECO:0000313" key="3">
    <source>
        <dbReference type="Proteomes" id="UP000016567"/>
    </source>
</evidence>
<name>U3ANU1_9VIBR</name>
<evidence type="ECO:0000256" key="1">
    <source>
        <dbReference type="SAM" id="Coils"/>
    </source>
</evidence>
<evidence type="ECO:0000313" key="2">
    <source>
        <dbReference type="EMBL" id="GAD74967.1"/>
    </source>
</evidence>
<dbReference type="AlphaFoldDB" id="U3ANU1"/>
<proteinExistence type="predicted"/>
<keyword evidence="1" id="KW-0175">Coiled coil</keyword>
<protein>
    <submittedName>
        <fullName evidence="2">Uncharacterized protein</fullName>
    </submittedName>
</protein>
<dbReference type="EMBL" id="BATL01000017">
    <property type="protein sequence ID" value="GAD74967.1"/>
    <property type="molecule type" value="Genomic_DNA"/>
</dbReference>
<organism evidence="2 3">
    <name type="scientific">Vibrio azureus NBRC 104587</name>
    <dbReference type="NCBI Taxonomy" id="1219077"/>
    <lineage>
        <taxon>Bacteria</taxon>
        <taxon>Pseudomonadati</taxon>
        <taxon>Pseudomonadota</taxon>
        <taxon>Gammaproteobacteria</taxon>
        <taxon>Vibrionales</taxon>
        <taxon>Vibrionaceae</taxon>
        <taxon>Vibrio</taxon>
    </lineage>
</organism>
<sequence length="72" mass="8261">MEKVQDELAEIEQEIGEKLQTAQAALEQAKANKSPMVQVETDTLEILFELYAPHQQYINIYSPEYIALFSDD</sequence>
<dbReference type="Proteomes" id="UP000016567">
    <property type="component" value="Unassembled WGS sequence"/>
</dbReference>
<dbReference type="RefSeq" id="WP_021708745.1">
    <property type="nucleotide sequence ID" value="NZ_BAOB01000402.1"/>
</dbReference>
<gene>
    <name evidence="2" type="ORF">VAZ01S_017_00620</name>
</gene>